<reference evidence="2 3" key="1">
    <citation type="submission" date="2019-08" db="EMBL/GenBank/DDBJ databases">
        <title>Genome of Aequorivita lipolytica Y10-2 (type strain).</title>
        <authorList>
            <person name="Bowman J.P."/>
        </authorList>
    </citation>
    <scope>NUCLEOTIDE SEQUENCE [LARGE SCALE GENOMIC DNA]</scope>
    <source>
        <strain evidence="2 3">Y10-2</strain>
    </source>
</reference>
<sequence length="315" mass="35913">MKRNIFITALLLLVAFGMSGQTTDLARVEYLVLPFSKSDNSINRYRALVQAPISVSKEKKSFFVIGLEYRYVDININDNEDLLAFMGSVPPNEAIQNNLVTSVQQMDGYLGYTWKHNEDWRFGAKAGVKIQSDFQGSLMSDDFIFEAAVYAILDKKNDTASGNKPYRFIAGLTYSTTPGRWYPLPLLNYYKEFHKNWTYTLGVPKTNVRHYLNDGHKDALQAFATLDNVYANIQQNFVPIVDQGEDGTVAESIQMTLGLLGLGYEHFFTDHLLFYGYAAHSVYNDFRLEDGDGKKVYKINTENSPYFRAGLKFKY</sequence>
<keyword evidence="3" id="KW-1185">Reference proteome</keyword>
<gene>
    <name evidence="2" type="ORF">ESV24_11230</name>
</gene>
<proteinExistence type="predicted"/>
<evidence type="ECO:0000313" key="3">
    <source>
        <dbReference type="Proteomes" id="UP000321945"/>
    </source>
</evidence>
<keyword evidence="1" id="KW-0732">Signal</keyword>
<evidence type="ECO:0000313" key="2">
    <source>
        <dbReference type="EMBL" id="TXD68727.1"/>
    </source>
</evidence>
<comment type="caution">
    <text evidence="2">The sequence shown here is derived from an EMBL/GenBank/DDBJ whole genome shotgun (WGS) entry which is preliminary data.</text>
</comment>
<organism evidence="2 3">
    <name type="scientific">Aequorivita lipolytica</name>
    <dbReference type="NCBI Taxonomy" id="153267"/>
    <lineage>
        <taxon>Bacteria</taxon>
        <taxon>Pseudomonadati</taxon>
        <taxon>Bacteroidota</taxon>
        <taxon>Flavobacteriia</taxon>
        <taxon>Flavobacteriales</taxon>
        <taxon>Flavobacteriaceae</taxon>
        <taxon>Aequorivita</taxon>
    </lineage>
</organism>
<dbReference type="OrthoDB" id="1114906at2"/>
<evidence type="ECO:0000256" key="1">
    <source>
        <dbReference type="SAM" id="SignalP"/>
    </source>
</evidence>
<protein>
    <submittedName>
        <fullName evidence="2">Uncharacterized protein</fullName>
    </submittedName>
</protein>
<name>A0A5C6YMD2_9FLAO</name>
<feature type="signal peptide" evidence="1">
    <location>
        <begin position="1"/>
        <end position="26"/>
    </location>
</feature>
<dbReference type="EMBL" id="VORU01000009">
    <property type="protein sequence ID" value="TXD68727.1"/>
    <property type="molecule type" value="Genomic_DNA"/>
</dbReference>
<dbReference type="RefSeq" id="WP_111816563.1">
    <property type="nucleotide sequence ID" value="NZ_CBCRZQ010000007.1"/>
</dbReference>
<feature type="chain" id="PRO_5023121517" evidence="1">
    <location>
        <begin position="27"/>
        <end position="315"/>
    </location>
</feature>
<dbReference type="AlphaFoldDB" id="A0A5C6YMD2"/>
<accession>A0A5C6YMD2</accession>
<dbReference type="Proteomes" id="UP000321945">
    <property type="component" value="Unassembled WGS sequence"/>
</dbReference>